<evidence type="ECO:0000313" key="2">
    <source>
        <dbReference type="EMBL" id="PKH27162.1"/>
    </source>
</evidence>
<dbReference type="RefSeq" id="WP_065949747.1">
    <property type="nucleotide sequence ID" value="NZ_JACYMZ010000004.1"/>
</dbReference>
<keyword evidence="1" id="KW-0472">Membrane</keyword>
<evidence type="ECO:0000256" key="1">
    <source>
        <dbReference type="SAM" id="Phobius"/>
    </source>
</evidence>
<dbReference type="InterPro" id="IPR008407">
    <property type="entry name" value="Brnchd-chn_aa_trnsp_AzlD"/>
</dbReference>
<keyword evidence="1" id="KW-1133">Transmembrane helix</keyword>
<feature type="transmembrane region" description="Helical" evidence="1">
    <location>
        <begin position="6"/>
        <end position="25"/>
    </location>
</feature>
<sequence length="108" mass="11889">MTTWILIFGLGLCTFLPRYLPLVLWGQRELSPLAKTVLGAVPPAVLAALVVPAMLVPTGTAIDFSVQNPYLLGSVAVFVLFFLTRRMLLSSFIGVLVFFAVQWFFGRV</sequence>
<proteinExistence type="predicted"/>
<gene>
    <name evidence="2" type="ORF">CIB54_02395</name>
</gene>
<comment type="caution">
    <text evidence="2">The sequence shown here is derived from an EMBL/GenBank/DDBJ whole genome shotgun (WGS) entry which is preliminary data.</text>
</comment>
<accession>A0A2N1EF41</accession>
<dbReference type="EMBL" id="NVXX01000002">
    <property type="protein sequence ID" value="PKH27162.1"/>
    <property type="molecule type" value="Genomic_DNA"/>
</dbReference>
<feature type="transmembrane region" description="Helical" evidence="1">
    <location>
        <begin position="67"/>
        <end position="83"/>
    </location>
</feature>
<keyword evidence="1" id="KW-0812">Transmembrane</keyword>
<reference evidence="2 3" key="1">
    <citation type="submission" date="2017-08" db="EMBL/GenBank/DDBJ databases">
        <authorList>
            <person name="de Groot N.N."/>
        </authorList>
    </citation>
    <scope>NUCLEOTIDE SEQUENCE [LARGE SCALE GENOMIC DNA]</scope>
    <source>
        <strain evidence="2 3">PfR 37</strain>
    </source>
</reference>
<dbReference type="AlphaFoldDB" id="A0A2N1EF41"/>
<evidence type="ECO:0000313" key="3">
    <source>
        <dbReference type="Proteomes" id="UP000233564"/>
    </source>
</evidence>
<protein>
    <submittedName>
        <fullName evidence="2">AzlD domain-containing protein</fullName>
    </submittedName>
</protein>
<dbReference type="Pfam" id="PF05437">
    <property type="entry name" value="AzlD"/>
    <property type="match status" value="1"/>
</dbReference>
<organism evidence="2 3">
    <name type="scientific">Pseudomonas fluorescens</name>
    <dbReference type="NCBI Taxonomy" id="294"/>
    <lineage>
        <taxon>Bacteria</taxon>
        <taxon>Pseudomonadati</taxon>
        <taxon>Pseudomonadota</taxon>
        <taxon>Gammaproteobacteria</taxon>
        <taxon>Pseudomonadales</taxon>
        <taxon>Pseudomonadaceae</taxon>
        <taxon>Pseudomonas</taxon>
    </lineage>
</organism>
<name>A0A2N1EF41_PSEFL</name>
<feature type="transmembrane region" description="Helical" evidence="1">
    <location>
        <begin position="37"/>
        <end position="55"/>
    </location>
</feature>
<feature type="transmembrane region" description="Helical" evidence="1">
    <location>
        <begin position="88"/>
        <end position="105"/>
    </location>
</feature>
<dbReference type="Proteomes" id="UP000233564">
    <property type="component" value="Unassembled WGS sequence"/>
</dbReference>